<name>D0LBP0_GORB4</name>
<keyword evidence="2" id="KW-0813">Transport</keyword>
<keyword evidence="7" id="KW-1185">Reference proteome</keyword>
<feature type="region of interest" description="Disordered" evidence="4">
    <location>
        <begin position="330"/>
        <end position="355"/>
    </location>
</feature>
<reference evidence="6 7" key="2">
    <citation type="journal article" date="2010" name="Stand. Genomic Sci.">
        <title>Complete genome sequence of Gordonia bronchialis type strain (3410).</title>
        <authorList>
            <person name="Ivanova N."/>
            <person name="Sikorski J."/>
            <person name="Jando M."/>
            <person name="Lapidus A."/>
            <person name="Nolan M."/>
            <person name="Lucas S."/>
            <person name="Del Rio T.G."/>
            <person name="Tice H."/>
            <person name="Copeland A."/>
            <person name="Cheng J.F."/>
            <person name="Chen F."/>
            <person name="Bruce D."/>
            <person name="Goodwin L."/>
            <person name="Pitluck S."/>
            <person name="Mavromatis K."/>
            <person name="Ovchinnikova G."/>
            <person name="Pati A."/>
            <person name="Chen A."/>
            <person name="Palaniappan K."/>
            <person name="Land M."/>
            <person name="Hauser L."/>
            <person name="Chang Y.J."/>
            <person name="Jeffries C.D."/>
            <person name="Chain P."/>
            <person name="Saunders E."/>
            <person name="Han C."/>
            <person name="Detter J.C."/>
            <person name="Brettin T."/>
            <person name="Rohde M."/>
            <person name="Goker M."/>
            <person name="Bristow J."/>
            <person name="Eisen J.A."/>
            <person name="Markowitz V."/>
            <person name="Hugenholtz P."/>
            <person name="Klenk H.P."/>
            <person name="Kyrpides N.C."/>
        </authorList>
    </citation>
    <scope>NUCLEOTIDE SEQUENCE [LARGE SCALE GENOMIC DNA]</scope>
    <source>
        <strain evidence="7">ATCC 25592 / DSM 43247 / BCRC 13721 / JCM 3198 / KCTC 3076 / NBRC 16047 / NCTC 10667</strain>
    </source>
</reference>
<organism evidence="6 7">
    <name type="scientific">Gordonia bronchialis (strain ATCC 25592 / DSM 43247 / BCRC 13721 / JCM 3198 / KCTC 3076 / NBRC 16047 / NCTC 10667)</name>
    <name type="common">Rhodococcus bronchialis</name>
    <dbReference type="NCBI Taxonomy" id="526226"/>
    <lineage>
        <taxon>Bacteria</taxon>
        <taxon>Bacillati</taxon>
        <taxon>Actinomycetota</taxon>
        <taxon>Actinomycetes</taxon>
        <taxon>Mycobacteriales</taxon>
        <taxon>Gordoniaceae</taxon>
        <taxon>Gordonia</taxon>
    </lineage>
</organism>
<dbReference type="GO" id="GO:0030288">
    <property type="term" value="C:outer membrane-bounded periplasmic space"/>
    <property type="evidence" value="ECO:0007669"/>
    <property type="project" value="TreeGrafter"/>
</dbReference>
<dbReference type="SMART" id="SM00062">
    <property type="entry name" value="PBPb"/>
    <property type="match status" value="1"/>
</dbReference>
<dbReference type="KEGG" id="gbr:Gbro_2206"/>
<evidence type="ECO:0000256" key="1">
    <source>
        <dbReference type="ARBA" id="ARBA00010333"/>
    </source>
</evidence>
<sequence>MTSPSASTSGINHTPIRHTRIRRLGTLGVLGLAALLIAGLVSACGSTDPRNLLDSIRNGEVVLGVKFDQPGLGLYNPENGSVDGFDAAVSTYVVNYIAKQQLRVDPPKITWRETPSARREAMIENGEVDVIAATYSINTARSKKVDFGGPYLTTYQGLLVRKDDTSIDTLTDLNKGKKLCSVSGSTSAQNVKAQLPSVQLQEYDSYSACVEGLRRGKVDALTTDEAILAGYNNFWGGEFKLVEMTYLKDACVTSSGKKTLKKAGAPFSTERYGIGLGKGDTASRNAVNSALDAMLAPGPDGTSAWTKALQGNLGASYVDMIQQRAEQNSKFSYKPDPGNLEFLDSPSTPCPADLQ</sequence>
<dbReference type="InterPro" id="IPR051455">
    <property type="entry name" value="Bact_solute-bind_prot3"/>
</dbReference>
<dbReference type="STRING" id="526226.Gbro_2206"/>
<reference evidence="7" key="1">
    <citation type="submission" date="2009-10" db="EMBL/GenBank/DDBJ databases">
        <title>The complete chromosome of Gordonia bronchialis DSM 43247.</title>
        <authorList>
            <consortium name="US DOE Joint Genome Institute (JGI-PGF)"/>
            <person name="Lucas S."/>
            <person name="Copeland A."/>
            <person name="Lapidus A."/>
            <person name="Glavina del Rio T."/>
            <person name="Dalin E."/>
            <person name="Tice H."/>
            <person name="Bruce D."/>
            <person name="Goodwin L."/>
            <person name="Pitluck S."/>
            <person name="Kyrpides N."/>
            <person name="Mavromatis K."/>
            <person name="Ivanova N."/>
            <person name="Ovchinnikova G."/>
            <person name="Saunders E."/>
            <person name="Brettin T."/>
            <person name="Detter J.C."/>
            <person name="Han C."/>
            <person name="Larimer F."/>
            <person name="Land M."/>
            <person name="Hauser L."/>
            <person name="Markowitz V."/>
            <person name="Cheng J.-F."/>
            <person name="Hugenholtz P."/>
            <person name="Woyke T."/>
            <person name="Wu D."/>
            <person name="Jando M."/>
            <person name="Schneider S."/>
            <person name="Goeker M."/>
            <person name="Klenk H.-P."/>
            <person name="Eisen J.A."/>
        </authorList>
    </citation>
    <scope>NUCLEOTIDE SEQUENCE [LARGE SCALE GENOMIC DNA]</scope>
    <source>
        <strain evidence="7">ATCC 25592 / DSM 43247 / BCRC 13721 / JCM 3198 / KCTC 3076 / NBRC 16047 / NCTC 10667</strain>
    </source>
</reference>
<proteinExistence type="inferred from homology"/>
<comment type="similarity">
    <text evidence="1">Belongs to the bacterial solute-binding protein 3 family.</text>
</comment>
<dbReference type="eggNOG" id="COG0834">
    <property type="taxonomic scope" value="Bacteria"/>
</dbReference>
<dbReference type="SUPFAM" id="SSF53850">
    <property type="entry name" value="Periplasmic binding protein-like II"/>
    <property type="match status" value="1"/>
</dbReference>
<evidence type="ECO:0000256" key="3">
    <source>
        <dbReference type="ARBA" id="ARBA00022729"/>
    </source>
</evidence>
<dbReference type="Proteomes" id="UP000001219">
    <property type="component" value="Chromosome"/>
</dbReference>
<dbReference type="Pfam" id="PF00497">
    <property type="entry name" value="SBP_bac_3"/>
    <property type="match status" value="1"/>
</dbReference>
<dbReference type="Gene3D" id="3.40.190.10">
    <property type="entry name" value="Periplasmic binding protein-like II"/>
    <property type="match status" value="2"/>
</dbReference>
<dbReference type="PANTHER" id="PTHR30085">
    <property type="entry name" value="AMINO ACID ABC TRANSPORTER PERMEASE"/>
    <property type="match status" value="1"/>
</dbReference>
<feature type="domain" description="Solute-binding protein family 3/N-terminal" evidence="5">
    <location>
        <begin position="60"/>
        <end position="313"/>
    </location>
</feature>
<evidence type="ECO:0000256" key="4">
    <source>
        <dbReference type="SAM" id="MobiDB-lite"/>
    </source>
</evidence>
<evidence type="ECO:0000313" key="6">
    <source>
        <dbReference type="EMBL" id="ACY21454.1"/>
    </source>
</evidence>
<evidence type="ECO:0000313" key="7">
    <source>
        <dbReference type="Proteomes" id="UP000001219"/>
    </source>
</evidence>
<dbReference type="GO" id="GO:0005576">
    <property type="term" value="C:extracellular region"/>
    <property type="evidence" value="ECO:0007669"/>
    <property type="project" value="TreeGrafter"/>
</dbReference>
<dbReference type="HOGENOM" id="CLU_019602_18_4_11"/>
<dbReference type="GO" id="GO:0006865">
    <property type="term" value="P:amino acid transport"/>
    <property type="evidence" value="ECO:0007669"/>
    <property type="project" value="TreeGrafter"/>
</dbReference>
<protein>
    <submittedName>
        <fullName evidence="6">Extracellular solute-binding protein family 3</fullName>
    </submittedName>
</protein>
<dbReference type="InterPro" id="IPR001638">
    <property type="entry name" value="Solute-binding_3/MltF_N"/>
</dbReference>
<accession>D0LBP0</accession>
<dbReference type="RefSeq" id="WP_012834009.1">
    <property type="nucleotide sequence ID" value="NC_013441.1"/>
</dbReference>
<dbReference type="AlphaFoldDB" id="D0LBP0"/>
<gene>
    <name evidence="6" type="ordered locus">Gbro_2206</name>
</gene>
<evidence type="ECO:0000259" key="5">
    <source>
        <dbReference type="SMART" id="SM00062"/>
    </source>
</evidence>
<dbReference type="CDD" id="cd13690">
    <property type="entry name" value="PBP2_GluB"/>
    <property type="match status" value="1"/>
</dbReference>
<dbReference type="PANTHER" id="PTHR30085:SF6">
    <property type="entry name" value="ABC TRANSPORTER GLUTAMINE-BINDING PROTEIN GLNH"/>
    <property type="match status" value="1"/>
</dbReference>
<keyword evidence="3" id="KW-0732">Signal</keyword>
<evidence type="ECO:0000256" key="2">
    <source>
        <dbReference type="ARBA" id="ARBA00022448"/>
    </source>
</evidence>
<dbReference type="EMBL" id="CP001802">
    <property type="protein sequence ID" value="ACY21454.1"/>
    <property type="molecule type" value="Genomic_DNA"/>
</dbReference>